<dbReference type="AlphaFoldDB" id="L2G4G2"/>
<feature type="region of interest" description="Disordered" evidence="1">
    <location>
        <begin position="1"/>
        <end position="32"/>
    </location>
</feature>
<evidence type="ECO:0000313" key="3">
    <source>
        <dbReference type="EMBL" id="ELA32898.1"/>
    </source>
</evidence>
<reference evidence="3" key="1">
    <citation type="submission" date="2012-08" db="EMBL/GenBank/DDBJ databases">
        <title>Genome analysis of Colletotrichum orbiculare and Colletotrichum fructicola.</title>
        <authorList>
            <person name="Gan P.H.P."/>
            <person name="Ikeda K."/>
            <person name="Irieda H."/>
            <person name="Narusaka M."/>
            <person name="O'Connell R.J."/>
            <person name="Narusaka Y."/>
            <person name="Takano Y."/>
            <person name="Kubo Y."/>
            <person name="Shirasu K."/>
        </authorList>
    </citation>
    <scope>NUCLEOTIDE SEQUENCE</scope>
    <source>
        <strain evidence="3">Nara gc5</strain>
    </source>
</reference>
<organism evidence="3">
    <name type="scientific">Colletotrichum fructicola (strain Nara gc5)</name>
    <name type="common">Anthracnose fungus</name>
    <name type="synonym">Colletotrichum gloeosporioides (strain Nara gc5)</name>
    <dbReference type="NCBI Taxonomy" id="1213859"/>
    <lineage>
        <taxon>Eukaryota</taxon>
        <taxon>Fungi</taxon>
        <taxon>Dikarya</taxon>
        <taxon>Ascomycota</taxon>
        <taxon>Pezizomycotina</taxon>
        <taxon>Sordariomycetes</taxon>
        <taxon>Hypocreomycetidae</taxon>
        <taxon>Glomerellales</taxon>
        <taxon>Glomerellaceae</taxon>
        <taxon>Colletotrichum</taxon>
        <taxon>Colletotrichum gloeosporioides species complex</taxon>
    </lineage>
</organism>
<accession>L2G4G2</accession>
<dbReference type="InterPro" id="IPR010730">
    <property type="entry name" value="HET"/>
</dbReference>
<dbReference type="EMBL" id="KB020678">
    <property type="protein sequence ID" value="ELA32898.1"/>
    <property type="molecule type" value="Genomic_DNA"/>
</dbReference>
<dbReference type="HOGENOM" id="CLU_1354517_0_0_1"/>
<dbReference type="PANTHER" id="PTHR10622">
    <property type="entry name" value="HET DOMAIN-CONTAINING PROTEIN"/>
    <property type="match status" value="1"/>
</dbReference>
<gene>
    <name evidence="3" type="ORF">CGGC5_7099</name>
</gene>
<evidence type="ECO:0000256" key="1">
    <source>
        <dbReference type="SAM" id="MobiDB-lite"/>
    </source>
</evidence>
<dbReference type="PANTHER" id="PTHR10622:SF10">
    <property type="entry name" value="HET DOMAIN-CONTAINING PROTEIN"/>
    <property type="match status" value="1"/>
</dbReference>
<dbReference type="STRING" id="1213859.L2G4G2"/>
<protein>
    <submittedName>
        <fullName evidence="3">Vegetative incompatibility protein het-e-1</fullName>
    </submittedName>
</protein>
<feature type="compositionally biased region" description="Low complexity" evidence="1">
    <location>
        <begin position="1"/>
        <end position="22"/>
    </location>
</feature>
<name>L2G4G2_COLFN</name>
<evidence type="ECO:0000259" key="2">
    <source>
        <dbReference type="Pfam" id="PF06985"/>
    </source>
</evidence>
<dbReference type="Pfam" id="PF06985">
    <property type="entry name" value="HET"/>
    <property type="match status" value="1"/>
</dbReference>
<feature type="domain" description="Heterokaryon incompatibility" evidence="2">
    <location>
        <begin position="85"/>
        <end position="179"/>
    </location>
</feature>
<sequence>MASSSSSLLPSSPLPSSSASAPDSPPLKLHASSPPTYPHFGSAVPITVWNIDTNTCHTFNEDPPEYTTLSHSYKDGTDDSRLEFITNVAKKHGVRYVWLDSYCMGETQDEVSRSVESMFKYYQGAEFCCLWLGTSDVKDGPSDHPCFNESWLLQDLLASTRIKVYSKERSLIGEIAKKTTLSREIIPIDDFSNSMANSLLKK</sequence>
<proteinExistence type="predicted"/>